<protein>
    <submittedName>
        <fullName evidence="4">Sulfatase</fullName>
    </submittedName>
</protein>
<dbReference type="RefSeq" id="WP_168909533.1">
    <property type="nucleotide sequence ID" value="NZ_CP051428.1"/>
</dbReference>
<proteinExistence type="predicted"/>
<dbReference type="GO" id="GO:0030203">
    <property type="term" value="P:glycosaminoglycan metabolic process"/>
    <property type="evidence" value="ECO:0007669"/>
    <property type="project" value="InterPro"/>
</dbReference>
<dbReference type="GO" id="GO:0008449">
    <property type="term" value="F:N-acetylglucosamine-6-sulfatase activity"/>
    <property type="evidence" value="ECO:0007669"/>
    <property type="project" value="InterPro"/>
</dbReference>
<dbReference type="AlphaFoldDB" id="A0A6H2H2Z6"/>
<comment type="PTM">
    <text evidence="1">The conversion to 3-oxoalanine (also known as C-formylglycine, FGly), of a serine or cysteine residue in prokaryotes and of a cysteine residue in eukaryotes, is critical for catalytic activity.</text>
</comment>
<name>A0A6H2H2Z6_9BACL</name>
<dbReference type="SUPFAM" id="SSF53649">
    <property type="entry name" value="Alkaline phosphatase-like"/>
    <property type="match status" value="1"/>
</dbReference>
<dbReference type="PIRSF" id="PIRSF036666">
    <property type="entry name" value="G6S"/>
    <property type="match status" value="1"/>
</dbReference>
<dbReference type="PANTHER" id="PTHR43108">
    <property type="entry name" value="N-ACETYLGLUCOSAMINE-6-SULFATASE FAMILY MEMBER"/>
    <property type="match status" value="1"/>
</dbReference>
<feature type="region of interest" description="Disordered" evidence="2">
    <location>
        <begin position="238"/>
        <end position="261"/>
    </location>
</feature>
<evidence type="ECO:0000259" key="3">
    <source>
        <dbReference type="Pfam" id="PF00884"/>
    </source>
</evidence>
<feature type="domain" description="Sulfatase N-terminal" evidence="3">
    <location>
        <begin position="44"/>
        <end position="382"/>
    </location>
</feature>
<accession>A0A6H2H2Z6</accession>
<dbReference type="Gene3D" id="3.40.720.10">
    <property type="entry name" value="Alkaline Phosphatase, subunit A"/>
    <property type="match status" value="1"/>
</dbReference>
<keyword evidence="5" id="KW-1185">Reference proteome</keyword>
<dbReference type="CDD" id="cd16147">
    <property type="entry name" value="G6S"/>
    <property type="match status" value="1"/>
</dbReference>
<dbReference type="EMBL" id="CP051428">
    <property type="protein sequence ID" value="QJC54005.1"/>
    <property type="molecule type" value="Genomic_DNA"/>
</dbReference>
<gene>
    <name evidence="4" type="ORF">HGI30_22420</name>
</gene>
<dbReference type="InterPro" id="IPR012251">
    <property type="entry name" value="GlcNAc_6-SO4ase"/>
</dbReference>
<dbReference type="KEGG" id="palr:HGI30_22420"/>
<dbReference type="PANTHER" id="PTHR43108:SF8">
    <property type="entry name" value="SD21168P"/>
    <property type="match status" value="1"/>
</dbReference>
<feature type="modified residue" description="3-oxoalanine (Cys)" evidence="1">
    <location>
        <position position="86"/>
    </location>
</feature>
<evidence type="ECO:0000313" key="5">
    <source>
        <dbReference type="Proteomes" id="UP000502136"/>
    </source>
</evidence>
<evidence type="ECO:0000256" key="2">
    <source>
        <dbReference type="SAM" id="MobiDB-lite"/>
    </source>
</evidence>
<evidence type="ECO:0000256" key="1">
    <source>
        <dbReference type="PIRSR" id="PIRSR036666-50"/>
    </source>
</evidence>
<evidence type="ECO:0000313" key="4">
    <source>
        <dbReference type="EMBL" id="QJC54005.1"/>
    </source>
</evidence>
<dbReference type="Pfam" id="PF00884">
    <property type="entry name" value="Sulfatase"/>
    <property type="match status" value="1"/>
</dbReference>
<dbReference type="InterPro" id="IPR000917">
    <property type="entry name" value="Sulfatase_N"/>
</dbReference>
<organism evidence="4 5">
    <name type="scientific">Paenibacillus albicereus</name>
    <dbReference type="NCBI Taxonomy" id="2726185"/>
    <lineage>
        <taxon>Bacteria</taxon>
        <taxon>Bacillati</taxon>
        <taxon>Bacillota</taxon>
        <taxon>Bacilli</taxon>
        <taxon>Bacillales</taxon>
        <taxon>Paenibacillaceae</taxon>
        <taxon>Paenibacillus</taxon>
    </lineage>
</organism>
<reference evidence="4 5" key="1">
    <citation type="submission" date="2020-04" db="EMBL/GenBank/DDBJ databases">
        <title>Novel Paenibacillus strain UniB2 isolated from commercial digestive syrup.</title>
        <authorList>
            <person name="Thorat V."/>
            <person name="Kirdat K."/>
            <person name="Tiwarekar B."/>
            <person name="Yadav A."/>
        </authorList>
    </citation>
    <scope>NUCLEOTIDE SEQUENCE [LARGE SCALE GENOMIC DNA]</scope>
    <source>
        <strain evidence="4 5">UniB2</strain>
    </source>
</reference>
<dbReference type="InterPro" id="IPR017850">
    <property type="entry name" value="Alkaline_phosphatase_core_sf"/>
</dbReference>
<sequence>MNRFKSNPLRLLALIALIVSLLSGIAYSYSDPKDTTAFAAPAQPNIVFILTDDLDEGVFEKDAGLQALLAQKGTTFNKNFVELSLCCASRTSILRGQYAHNTGIYTNDASSGGGFQTVFRKGLENSTVGTWLQDAGYRTAFFGKYLNGYPNGAPSSTYIPPGWTRWFSPNGGSPYSEYNYTVNDNGSTVSYGNSEADYGVDVISQKVSAFIRNTTTSFPNKPFFTWVAPYVPHGPATPPARHSGKYAGAQAPRTPSFNEADVSDKPAWIRNKPLLTAAQIATIDNLYQKRRESLLAVTDLVQNVIDTLAAQGVLDNTYIVFTSDNGFHQGQHRLNSGKNTAFEEDLNVPLVIRGPGVPAGQVVNHFTANVDLAPTFAELAGAAAPSFVDGRSLVPFLKGTTPAAWRLALLNEHAGPVTLNANTASGVLEPQDPGDAQALASGGAPAYVGLRTKPVITTSVKSYGPLNYVAYSTGEHELYDLKTDPNQLDNAFPALTAADPALRQKLDAWIGKLQNASGQALRDAEETVPQ</sequence>
<dbReference type="Proteomes" id="UP000502136">
    <property type="component" value="Chromosome"/>
</dbReference>